<dbReference type="HOGENOM" id="CLU_2094798_0_0_6"/>
<protein>
    <submittedName>
        <fullName evidence="1">Uncharacterized protein</fullName>
    </submittedName>
</protein>
<sequence length="116" mass="12736">MVLALLAGCAGDGYRGGEPSPILTQSPACQAYSQAWVNHFRASVAALDGRRGEAARADLLLARAQLQQMQMDDGCYKPYCLIQPRAEGRLDAYCGYKVPDPTGAELYRWIPWTNLN</sequence>
<dbReference type="RefSeq" id="WP_037022155.1">
    <property type="nucleotide sequence ID" value="NZ_CCSF01000001.1"/>
</dbReference>
<organism evidence="1 2">
    <name type="scientific">Pseudomonas saudiphocaensis</name>
    <dbReference type="NCBI Taxonomy" id="1499686"/>
    <lineage>
        <taxon>Bacteria</taxon>
        <taxon>Pseudomonadati</taxon>
        <taxon>Pseudomonadota</taxon>
        <taxon>Gammaproteobacteria</taxon>
        <taxon>Pseudomonadales</taxon>
        <taxon>Pseudomonadaceae</taxon>
        <taxon>Pseudomonas</taxon>
    </lineage>
</organism>
<dbReference type="EMBL" id="CCSF01000001">
    <property type="protein sequence ID" value="CDZ93286.1"/>
    <property type="molecule type" value="Genomic_DNA"/>
</dbReference>
<accession>A0A078LTS4</accession>
<evidence type="ECO:0000313" key="1">
    <source>
        <dbReference type="EMBL" id="CDZ93286.1"/>
    </source>
</evidence>
<name>A0A078LTS4_9PSED</name>
<dbReference type="Proteomes" id="UP000053902">
    <property type="component" value="Unassembled WGS sequence"/>
</dbReference>
<gene>
    <name evidence="1" type="ORF">BN1079_00574</name>
</gene>
<keyword evidence="2" id="KW-1185">Reference proteome</keyword>
<evidence type="ECO:0000313" key="2">
    <source>
        <dbReference type="Proteomes" id="UP000053902"/>
    </source>
</evidence>
<reference evidence="1" key="1">
    <citation type="submission" date="2014-07" db="EMBL/GenBank/DDBJ databases">
        <authorList>
            <person name="Urmite Genomes Urmite Genomes"/>
        </authorList>
    </citation>
    <scope>NUCLEOTIDE SEQUENCE [LARGE SCALE GENOMIC DNA]</scope>
    <source>
        <strain evidence="1">20_BN</strain>
    </source>
</reference>
<dbReference type="AlphaFoldDB" id="A0A078LTS4"/>
<proteinExistence type="predicted"/>
<dbReference type="STRING" id="1499686.BN1079_00574"/>